<evidence type="ECO:0000313" key="1">
    <source>
        <dbReference type="EMBL" id="KAK1425110.1"/>
    </source>
</evidence>
<dbReference type="EMBL" id="JAUHHV010000005">
    <property type="protein sequence ID" value="KAK1425110.1"/>
    <property type="molecule type" value="Genomic_DNA"/>
</dbReference>
<gene>
    <name evidence="1" type="ORF">QVD17_20455</name>
</gene>
<proteinExistence type="predicted"/>
<dbReference type="Proteomes" id="UP001229421">
    <property type="component" value="Unassembled WGS sequence"/>
</dbReference>
<accession>A0AAD8KSV7</accession>
<organism evidence="1 2">
    <name type="scientific">Tagetes erecta</name>
    <name type="common">African marigold</name>
    <dbReference type="NCBI Taxonomy" id="13708"/>
    <lineage>
        <taxon>Eukaryota</taxon>
        <taxon>Viridiplantae</taxon>
        <taxon>Streptophyta</taxon>
        <taxon>Embryophyta</taxon>
        <taxon>Tracheophyta</taxon>
        <taxon>Spermatophyta</taxon>
        <taxon>Magnoliopsida</taxon>
        <taxon>eudicotyledons</taxon>
        <taxon>Gunneridae</taxon>
        <taxon>Pentapetalae</taxon>
        <taxon>asterids</taxon>
        <taxon>campanulids</taxon>
        <taxon>Asterales</taxon>
        <taxon>Asteraceae</taxon>
        <taxon>Asteroideae</taxon>
        <taxon>Heliantheae alliance</taxon>
        <taxon>Tageteae</taxon>
        <taxon>Tagetes</taxon>
    </lineage>
</organism>
<name>A0AAD8KSV7_TARER</name>
<sequence>MACGGDGDGDGDGGVIVNRGRVLETGAMKHESNELCNPCAPVCILQVPGGLRLDSSRPCSSGNVKVDREFGPHINRNDYFAVAPLKVLSDSFDISGVANDFGGGGRTEQTSEWVSYNDYFGGGVMHELNAEMSSGVVVASDQKSTEGEEGDIAPRWWKKCCLKLTPG</sequence>
<comment type="caution">
    <text evidence="1">The sequence shown here is derived from an EMBL/GenBank/DDBJ whole genome shotgun (WGS) entry which is preliminary data.</text>
</comment>
<dbReference type="AlphaFoldDB" id="A0AAD8KSV7"/>
<reference evidence="1" key="1">
    <citation type="journal article" date="2023" name="bioRxiv">
        <title>Improved chromosome-level genome assembly for marigold (Tagetes erecta).</title>
        <authorList>
            <person name="Jiang F."/>
            <person name="Yuan L."/>
            <person name="Wang S."/>
            <person name="Wang H."/>
            <person name="Xu D."/>
            <person name="Wang A."/>
            <person name="Fan W."/>
        </authorList>
    </citation>
    <scope>NUCLEOTIDE SEQUENCE</scope>
    <source>
        <strain evidence="1">WSJ</strain>
        <tissue evidence="1">Leaf</tissue>
    </source>
</reference>
<keyword evidence="2" id="KW-1185">Reference proteome</keyword>
<protein>
    <submittedName>
        <fullName evidence="1">Uncharacterized protein</fullName>
    </submittedName>
</protein>
<evidence type="ECO:0000313" key="2">
    <source>
        <dbReference type="Proteomes" id="UP001229421"/>
    </source>
</evidence>